<name>A0A2K0J9R4_SALHO</name>
<gene>
    <name evidence="2" type="ORF">RK55_001375</name>
</gene>
<dbReference type="CDD" id="cd14741">
    <property type="entry name" value="PAAR_5"/>
    <property type="match status" value="1"/>
</dbReference>
<evidence type="ECO:0000256" key="1">
    <source>
        <dbReference type="SAM" id="MobiDB-lite"/>
    </source>
</evidence>
<organism evidence="2 3">
    <name type="scientific">Salmonella enterica subsp. houtenae serovar 50:g,z51:-</name>
    <dbReference type="NCBI Taxonomy" id="1173947"/>
    <lineage>
        <taxon>Bacteria</taxon>
        <taxon>Pseudomonadati</taxon>
        <taxon>Pseudomonadota</taxon>
        <taxon>Gammaproteobacteria</taxon>
        <taxon>Enterobacterales</taxon>
        <taxon>Enterobacteriaceae</taxon>
        <taxon>Salmonella</taxon>
    </lineage>
</organism>
<evidence type="ECO:0000313" key="2">
    <source>
        <dbReference type="EMBL" id="PNO31989.1"/>
    </source>
</evidence>
<comment type="caution">
    <text evidence="2">The sequence shown here is derived from an EMBL/GenBank/DDBJ whole genome shotgun (WGS) entry which is preliminary data.</text>
</comment>
<dbReference type="InterPro" id="IPR008727">
    <property type="entry name" value="PAAR_motif"/>
</dbReference>
<proteinExistence type="predicted"/>
<dbReference type="Gene3D" id="2.60.200.60">
    <property type="match status" value="1"/>
</dbReference>
<evidence type="ECO:0000313" key="3">
    <source>
        <dbReference type="Proteomes" id="UP000236163"/>
    </source>
</evidence>
<sequence>MGKDAARQTADTAGHDGPITSGSSNVLTGGFPAARMGDTFVCKEHGPGVISEGSKTVTINGMPAARKGDKVVCGKKALPPTQGPKPPEYHYVTIAKNTNEDGTVKVKNPNEFQMIILLASSQLSDSDGDGNFDTANVKAVVEEFQLNHPMGSSGANFNLGGVVGKAEMSGTTIANDEQFSSKANLKLEGVSGNIGVSSGKEGSGDYTSGKAEGTLGSVDAKGDVTITYDSNESLYGFGGELGAEAAAAKGEVSAAVESKYFRLKGSLGGSAGSVGLAGSAGGWLDTDNIMLKLKIGGEVALALGLKGDVEVQFGPFYDVPVPLSERLGVTSLKSGIVLSGMSNVIIGG</sequence>
<dbReference type="AlphaFoldDB" id="A0A2K0J9R4"/>
<reference evidence="3" key="1">
    <citation type="submission" date="2017-12" db="EMBL/GenBank/DDBJ databases">
        <title>FDA dAtabase for Regulatory Grade micrObial Sequences (FDA-ARGOS): Supporting development and validation of Infectious Disease Dx tests.</title>
        <authorList>
            <person name="Sichtig H."/>
            <person name="Tallon L."/>
            <person name="Sadzewicz L."/>
            <person name="Sengamalay N."/>
            <person name="Nagaraj S."/>
            <person name="Vavikolanu K."/>
            <person name="Aluvathingal J."/>
            <person name="Nadendla S."/>
            <person name="Pirone D.C."/>
            <person name="Hoffman M."/>
            <person name="Muruvanda T."/>
            <person name="Allard M."/>
            <person name="Evans P."/>
        </authorList>
    </citation>
    <scope>NUCLEOTIDE SEQUENCE [LARGE SCALE GENOMIC DNA]</scope>
    <source>
        <strain evidence="3">FDAARGOS_55</strain>
    </source>
</reference>
<evidence type="ECO:0008006" key="4">
    <source>
        <dbReference type="Google" id="ProtNLM"/>
    </source>
</evidence>
<dbReference type="Proteomes" id="UP000236163">
    <property type="component" value="Unassembled WGS sequence"/>
</dbReference>
<feature type="region of interest" description="Disordered" evidence="1">
    <location>
        <begin position="1"/>
        <end position="26"/>
    </location>
</feature>
<dbReference type="Pfam" id="PF05488">
    <property type="entry name" value="PAAR_motif"/>
    <property type="match status" value="1"/>
</dbReference>
<accession>A0A2K0J9R4</accession>
<protein>
    <recommendedName>
        <fullName evidence="4">PAAR domain-containing protein</fullName>
    </recommendedName>
</protein>
<dbReference type="EMBL" id="JWSP02000004">
    <property type="protein sequence ID" value="PNO31989.1"/>
    <property type="molecule type" value="Genomic_DNA"/>
</dbReference>
<dbReference type="STRING" id="523831.SEHO0A_03183"/>